<organism evidence="12">
    <name type="scientific">uncultured Dysgonomonas sp</name>
    <dbReference type="NCBI Taxonomy" id="206096"/>
    <lineage>
        <taxon>Bacteria</taxon>
        <taxon>Pseudomonadati</taxon>
        <taxon>Bacteroidota</taxon>
        <taxon>Bacteroidia</taxon>
        <taxon>Bacteroidales</taxon>
        <taxon>Dysgonomonadaceae</taxon>
        <taxon>Dysgonomonas</taxon>
        <taxon>environmental samples</taxon>
    </lineage>
</organism>
<dbReference type="InterPro" id="IPR039426">
    <property type="entry name" value="TonB-dep_rcpt-like"/>
</dbReference>
<evidence type="ECO:0000313" key="12">
    <source>
        <dbReference type="EMBL" id="SBV95956.1"/>
    </source>
</evidence>
<evidence type="ECO:0000256" key="8">
    <source>
        <dbReference type="PROSITE-ProRule" id="PRU01360"/>
    </source>
</evidence>
<dbReference type="PROSITE" id="PS52016">
    <property type="entry name" value="TONB_DEPENDENT_REC_3"/>
    <property type="match status" value="1"/>
</dbReference>
<feature type="domain" description="TonB-dependent receptor-like beta-barrel" evidence="10">
    <location>
        <begin position="324"/>
        <end position="724"/>
    </location>
</feature>
<evidence type="ECO:0008006" key="13">
    <source>
        <dbReference type="Google" id="ProtNLM"/>
    </source>
</evidence>
<dbReference type="Pfam" id="PF07715">
    <property type="entry name" value="Plug"/>
    <property type="match status" value="1"/>
</dbReference>
<dbReference type="PANTHER" id="PTHR30069">
    <property type="entry name" value="TONB-DEPENDENT OUTER MEMBRANE RECEPTOR"/>
    <property type="match status" value="1"/>
</dbReference>
<dbReference type="SUPFAM" id="SSF56935">
    <property type="entry name" value="Porins"/>
    <property type="match status" value="1"/>
</dbReference>
<dbReference type="InterPro" id="IPR012910">
    <property type="entry name" value="Plug_dom"/>
</dbReference>
<dbReference type="EMBL" id="FLUM01000001">
    <property type="protein sequence ID" value="SBV95956.1"/>
    <property type="molecule type" value="Genomic_DNA"/>
</dbReference>
<evidence type="ECO:0000259" key="10">
    <source>
        <dbReference type="Pfam" id="PF00593"/>
    </source>
</evidence>
<protein>
    <recommendedName>
        <fullName evidence="13">TonB-dependent receptor</fullName>
    </recommendedName>
</protein>
<evidence type="ECO:0000256" key="3">
    <source>
        <dbReference type="ARBA" id="ARBA00022452"/>
    </source>
</evidence>
<keyword evidence="7 8" id="KW-0998">Cell outer membrane</keyword>
<dbReference type="Pfam" id="PF00593">
    <property type="entry name" value="TonB_dep_Rec_b-barrel"/>
    <property type="match status" value="1"/>
</dbReference>
<keyword evidence="4 8" id="KW-0812">Transmembrane</keyword>
<evidence type="ECO:0000256" key="7">
    <source>
        <dbReference type="ARBA" id="ARBA00023237"/>
    </source>
</evidence>
<keyword evidence="2 8" id="KW-0813">Transport</keyword>
<dbReference type="GO" id="GO:0015344">
    <property type="term" value="F:siderophore uptake transmembrane transporter activity"/>
    <property type="evidence" value="ECO:0007669"/>
    <property type="project" value="TreeGrafter"/>
</dbReference>
<sequence>MKKIILLSFYIFYVVGIIAQQTNRSSLKGHVLDGQTDEHLPGVTISIEGTQMATTTDESGHFALENIPAGTYIIATQYIGYSPLKQEVTIERNSTKNVSLYIEPENQLLGEVMITASARNLNRQMSPVVVNQLTAKTFEATNSNSLSQGLNYMPGLRVETNCQNCGTQEVRINGLEGQYSQMLIDGQPVFSSLSTMYGLEQLPTNMIEQVEVVRGGGSVLFGANAIGGVINIITKEPEKNSYQAKYNMSLIDGKSVDNILSLNSSFVDRSKKSGISLFANMRNRNPWDANGDGFSEIGKNRASSIGFRSFSKPNLHDKFTLEYHYISEYRRGGDNMSRPPHEALIAETTDYRIHSGSAGYTHLSEDNKKKLTVNLSAQKTGRDSYYGGGYDPDGYGNTSELALTGTVRYEINMDKFLFMPAKFTAGFTQEYTNLHDTIHSRNVKQIKNVSSLYVQNEWRDDNLTFIVGLRGDKHNKLDNINIIPRSSIRYRIGENTNLRAAYSMGYRAPEIIASDLDIPVIGGSATITQLGENLKREYSNSVNGGIDFSLYNEKIYSYFLLEGFYTKINRVFIVEETGTDAAGNTIMTRRNGDGAYVYGLNLETTIQPINWLELQGGLTWQKSRYTEPVSWSSEAYVAPVKRMLRSPDTYGFLSATATPKKSYAVSLSGVYTGSMLAPHFAGAEGVTRDETVKTKSFFDTTIKLSYFFNINSTNKIEINGGIQNMFNQIQKDYDKGPDRDSEYIYGPSLPRTFFIGLKISSI</sequence>
<dbReference type="AlphaFoldDB" id="A0A212J953"/>
<keyword evidence="5 9" id="KW-0798">TonB box</keyword>
<name>A0A212J953_9BACT</name>
<feature type="domain" description="TonB-dependent receptor plug" evidence="11">
    <location>
        <begin position="124"/>
        <end position="229"/>
    </location>
</feature>
<dbReference type="PANTHER" id="PTHR30069:SF57">
    <property type="entry name" value="TONB-DEPENDENT RECEPTOR"/>
    <property type="match status" value="1"/>
</dbReference>
<dbReference type="InterPro" id="IPR037066">
    <property type="entry name" value="Plug_dom_sf"/>
</dbReference>
<reference evidence="12" key="1">
    <citation type="submission" date="2016-04" db="EMBL/GenBank/DDBJ databases">
        <authorList>
            <person name="Evans L.H."/>
            <person name="Alamgir A."/>
            <person name="Owens N."/>
            <person name="Weber N.D."/>
            <person name="Virtaneva K."/>
            <person name="Barbian K."/>
            <person name="Babar A."/>
            <person name="Rosenke K."/>
        </authorList>
    </citation>
    <scope>NUCLEOTIDE SEQUENCE</scope>
    <source>
        <strain evidence="12">86-1</strain>
    </source>
</reference>
<proteinExistence type="inferred from homology"/>
<evidence type="ECO:0000256" key="6">
    <source>
        <dbReference type="ARBA" id="ARBA00023136"/>
    </source>
</evidence>
<dbReference type="Gene3D" id="2.60.40.1120">
    <property type="entry name" value="Carboxypeptidase-like, regulatory domain"/>
    <property type="match status" value="1"/>
</dbReference>
<evidence type="ECO:0000256" key="1">
    <source>
        <dbReference type="ARBA" id="ARBA00004571"/>
    </source>
</evidence>
<dbReference type="GO" id="GO:0009279">
    <property type="term" value="C:cell outer membrane"/>
    <property type="evidence" value="ECO:0007669"/>
    <property type="project" value="UniProtKB-SubCell"/>
</dbReference>
<evidence type="ECO:0000259" key="11">
    <source>
        <dbReference type="Pfam" id="PF07715"/>
    </source>
</evidence>
<accession>A0A212J953</accession>
<evidence type="ECO:0000256" key="5">
    <source>
        <dbReference type="ARBA" id="ARBA00023077"/>
    </source>
</evidence>
<dbReference type="InterPro" id="IPR000531">
    <property type="entry name" value="Beta-barrel_TonB"/>
</dbReference>
<evidence type="ECO:0000256" key="9">
    <source>
        <dbReference type="RuleBase" id="RU003357"/>
    </source>
</evidence>
<dbReference type="Gene3D" id="2.170.130.10">
    <property type="entry name" value="TonB-dependent receptor, plug domain"/>
    <property type="match status" value="1"/>
</dbReference>
<comment type="subcellular location">
    <subcellularLocation>
        <location evidence="1 8">Cell outer membrane</location>
        <topology evidence="1 8">Multi-pass membrane protein</topology>
    </subcellularLocation>
</comment>
<dbReference type="GO" id="GO:0044718">
    <property type="term" value="P:siderophore transmembrane transport"/>
    <property type="evidence" value="ECO:0007669"/>
    <property type="project" value="TreeGrafter"/>
</dbReference>
<gene>
    <name evidence="12" type="ORF">KL86DYS1_11527</name>
</gene>
<dbReference type="InterPro" id="IPR036942">
    <property type="entry name" value="Beta-barrel_TonB_sf"/>
</dbReference>
<dbReference type="Pfam" id="PF13715">
    <property type="entry name" value="CarbopepD_reg_2"/>
    <property type="match status" value="1"/>
</dbReference>
<evidence type="ECO:0000256" key="4">
    <source>
        <dbReference type="ARBA" id="ARBA00022692"/>
    </source>
</evidence>
<comment type="similarity">
    <text evidence="8 9">Belongs to the TonB-dependent receptor family.</text>
</comment>
<evidence type="ECO:0000256" key="2">
    <source>
        <dbReference type="ARBA" id="ARBA00022448"/>
    </source>
</evidence>
<dbReference type="RefSeq" id="WP_296939549.1">
    <property type="nucleotide sequence ID" value="NZ_LT599032.1"/>
</dbReference>
<dbReference type="SUPFAM" id="SSF49464">
    <property type="entry name" value="Carboxypeptidase regulatory domain-like"/>
    <property type="match status" value="1"/>
</dbReference>
<keyword evidence="3 8" id="KW-1134">Transmembrane beta strand</keyword>
<dbReference type="InterPro" id="IPR008969">
    <property type="entry name" value="CarboxyPept-like_regulatory"/>
</dbReference>
<keyword evidence="6 8" id="KW-0472">Membrane</keyword>
<dbReference type="Gene3D" id="2.40.170.20">
    <property type="entry name" value="TonB-dependent receptor, beta-barrel domain"/>
    <property type="match status" value="1"/>
</dbReference>